<dbReference type="GO" id="GO:0008483">
    <property type="term" value="F:transaminase activity"/>
    <property type="evidence" value="ECO:0007669"/>
    <property type="project" value="UniProtKB-KW"/>
</dbReference>
<keyword evidence="5" id="KW-0032">Aminotransferase</keyword>
<feature type="region of interest" description="Disordered" evidence="4">
    <location>
        <begin position="825"/>
        <end position="861"/>
    </location>
</feature>
<dbReference type="Gene3D" id="3.90.1150.10">
    <property type="entry name" value="Aspartate Aminotransferase, domain 1"/>
    <property type="match status" value="1"/>
</dbReference>
<dbReference type="InterPro" id="IPR015421">
    <property type="entry name" value="PyrdxlP-dep_Trfase_major"/>
</dbReference>
<dbReference type="PANTHER" id="PTHR45688">
    <property type="match status" value="1"/>
</dbReference>
<sequence>MAENESGTMQDTAVEAVEAIAWPEADEFVAEHYGLAGEITTYRDEPPSYFVRYEEVVCRLDFGSSAEELRRFRHEQDLLHHIRSAIGRVDAPEVLASQQGPELIALDGTPAEGDQPFARLFALPPGVLMPDAETLTPKELERLGAFGAQLVRDLSAADERESSDEPTVPLLAEEDLRQAGPQVVQCLRLMSDPAVRDPIAKATVIALRKVQSLGDRLRSQLIHHHPAGDSLVGIVTEDGWVPTGFCDPDALGEGWIVAVLAAICGDVLGAAGGTVSDILPVVKAFHAELPLNEAELSALWPLTLARIALKRAQLELDSTEADAQDLRLIRRQFDIASSADPILVEAQIHEAVDWPLPPIPEFSPLLPEVDSADIRLVDLSPASPLFAEGNWNDAEIDWRLLARIAWDTKMGATRFGEYRLSRGGAADADNLSLHVDFCLPAGVTVAAPFGGTITQVSGPLTLTSKEATLYLEGAETVLAEGTMLFAGDRIGSVAGAEGSVGGLRIRLARYPDIDPPLFANAKTAGLWERIVLSPSAILGLDVDAPSEESTEYVRGWKEFLFDAQGRRYIDLTGAAGLLGYGNPELAGSAYRQWLLLGGVPGTGIEREYQAALLQDMPGHLDTILALTDELQAMEIARQLAERLFDPEDGAVIADERRSGFWRSGTHFWSFQSEGIVPDIIVTGSPVPQERLAAVILSRKVLPEGLELPQPDASTVGCRMGLTVLDALEDSSLREHASHIGALLRKRLDDLKERHPAIIDIRGQGLSVDLQLSGVSAQTLVRALEKEGILLAPPLETDSISLTAPLCMSEETVDHVIASLSRLLPVRETERQPEPSKDETQKLTNPSIRNAETLPEEAAKPI</sequence>
<name>A0ABW4M924_9HYPH</name>
<keyword evidence="6" id="KW-1185">Reference proteome</keyword>
<dbReference type="InterPro" id="IPR005814">
    <property type="entry name" value="Aminotrans_3"/>
</dbReference>
<evidence type="ECO:0000256" key="1">
    <source>
        <dbReference type="ARBA" id="ARBA00008954"/>
    </source>
</evidence>
<gene>
    <name evidence="5" type="ORF">ACFSE1_16890</name>
</gene>
<dbReference type="PANTHER" id="PTHR45688:SF13">
    <property type="entry name" value="ALANINE--GLYOXYLATE AMINOTRANSFERASE 2-LIKE"/>
    <property type="match status" value="1"/>
</dbReference>
<keyword evidence="5" id="KW-0808">Transferase</keyword>
<protein>
    <submittedName>
        <fullName evidence="5">Aminotransferase class III-fold pyridoxal phosphate-dependent enzyme</fullName>
    </submittedName>
</protein>
<reference evidence="6" key="1">
    <citation type="journal article" date="2019" name="Int. J. Syst. Evol. Microbiol.">
        <title>The Global Catalogue of Microorganisms (GCM) 10K type strain sequencing project: providing services to taxonomists for standard genome sequencing and annotation.</title>
        <authorList>
            <consortium name="The Broad Institute Genomics Platform"/>
            <consortium name="The Broad Institute Genome Sequencing Center for Infectious Disease"/>
            <person name="Wu L."/>
            <person name="Ma J."/>
        </authorList>
    </citation>
    <scope>NUCLEOTIDE SEQUENCE [LARGE SCALE GENOMIC DNA]</scope>
    <source>
        <strain evidence="6">CG52</strain>
    </source>
</reference>
<accession>A0ABW4M924</accession>
<proteinExistence type="inferred from homology"/>
<evidence type="ECO:0000256" key="4">
    <source>
        <dbReference type="SAM" id="MobiDB-lite"/>
    </source>
</evidence>
<dbReference type="Gene3D" id="3.40.640.10">
    <property type="entry name" value="Type I PLP-dependent aspartate aminotransferase-like (Major domain)"/>
    <property type="match status" value="1"/>
</dbReference>
<organism evidence="5 6">
    <name type="scientific">Rhizobium helianthi</name>
    <dbReference type="NCBI Taxonomy" id="1132695"/>
    <lineage>
        <taxon>Bacteria</taxon>
        <taxon>Pseudomonadati</taxon>
        <taxon>Pseudomonadota</taxon>
        <taxon>Alphaproteobacteria</taxon>
        <taxon>Hyphomicrobiales</taxon>
        <taxon>Rhizobiaceae</taxon>
        <taxon>Rhizobium/Agrobacterium group</taxon>
        <taxon>Rhizobium</taxon>
    </lineage>
</organism>
<comment type="similarity">
    <text evidence="1">Belongs to the class-III pyridoxal-phosphate-dependent aminotransferase family.</text>
</comment>
<keyword evidence="3" id="KW-0175">Coiled coil</keyword>
<evidence type="ECO:0000313" key="5">
    <source>
        <dbReference type="EMBL" id="MFD1747148.1"/>
    </source>
</evidence>
<dbReference type="SUPFAM" id="SSF53383">
    <property type="entry name" value="PLP-dependent transferases"/>
    <property type="match status" value="1"/>
</dbReference>
<dbReference type="EMBL" id="JBHUEQ010000032">
    <property type="protein sequence ID" value="MFD1747148.1"/>
    <property type="molecule type" value="Genomic_DNA"/>
</dbReference>
<dbReference type="RefSeq" id="WP_377403882.1">
    <property type="nucleotide sequence ID" value="NZ_JBHUEQ010000032.1"/>
</dbReference>
<dbReference type="InterPro" id="IPR015424">
    <property type="entry name" value="PyrdxlP-dep_Trfase"/>
</dbReference>
<comment type="caution">
    <text evidence="5">The sequence shown here is derived from an EMBL/GenBank/DDBJ whole genome shotgun (WGS) entry which is preliminary data.</text>
</comment>
<feature type="coiled-coil region" evidence="3">
    <location>
        <begin position="302"/>
        <end position="329"/>
    </location>
</feature>
<dbReference type="Pfam" id="PF00202">
    <property type="entry name" value="Aminotran_3"/>
    <property type="match status" value="1"/>
</dbReference>
<dbReference type="SUPFAM" id="SSF56112">
    <property type="entry name" value="Protein kinase-like (PK-like)"/>
    <property type="match status" value="1"/>
</dbReference>
<evidence type="ECO:0000313" key="6">
    <source>
        <dbReference type="Proteomes" id="UP001597322"/>
    </source>
</evidence>
<evidence type="ECO:0000256" key="3">
    <source>
        <dbReference type="SAM" id="Coils"/>
    </source>
</evidence>
<dbReference type="Proteomes" id="UP001597322">
    <property type="component" value="Unassembled WGS sequence"/>
</dbReference>
<feature type="compositionally biased region" description="Basic and acidic residues" evidence="4">
    <location>
        <begin position="825"/>
        <end position="840"/>
    </location>
</feature>
<keyword evidence="2" id="KW-0663">Pyridoxal phosphate</keyword>
<dbReference type="InterPro" id="IPR015422">
    <property type="entry name" value="PyrdxlP-dep_Trfase_small"/>
</dbReference>
<evidence type="ECO:0000256" key="2">
    <source>
        <dbReference type="ARBA" id="ARBA00022898"/>
    </source>
</evidence>
<dbReference type="InterPro" id="IPR011009">
    <property type="entry name" value="Kinase-like_dom_sf"/>
</dbReference>